<dbReference type="Pfam" id="PF10824">
    <property type="entry name" value="T7SS_ESX_EspC"/>
    <property type="match status" value="1"/>
</dbReference>
<dbReference type="EMBL" id="JBIRUQ010000006">
    <property type="protein sequence ID" value="MFI1463954.1"/>
    <property type="molecule type" value="Genomic_DNA"/>
</dbReference>
<gene>
    <name evidence="1" type="ORF">ACH4WX_24810</name>
</gene>
<dbReference type="GeneID" id="93507873"/>
<organism evidence="1 2">
    <name type="scientific">Nocardia carnea</name>
    <dbReference type="NCBI Taxonomy" id="37328"/>
    <lineage>
        <taxon>Bacteria</taxon>
        <taxon>Bacillati</taxon>
        <taxon>Actinomycetota</taxon>
        <taxon>Actinomycetes</taxon>
        <taxon>Mycobacteriales</taxon>
        <taxon>Nocardiaceae</taxon>
        <taxon>Nocardia</taxon>
    </lineage>
</organism>
<sequence length="107" mass="11913">MVYEFKVEPDDLDESARHLWRLGQENSRAVSYAETWLKVQENGGLILTPVLDQLQEVCNELKTNYERLGLVTDSSATELTDAAVMYRNTDNATAANLDRAYSAGGGK</sequence>
<dbReference type="Proteomes" id="UP001611263">
    <property type="component" value="Unassembled WGS sequence"/>
</dbReference>
<comment type="caution">
    <text evidence="1">The sequence shown here is derived from an EMBL/GenBank/DDBJ whole genome shotgun (WGS) entry which is preliminary data.</text>
</comment>
<dbReference type="RefSeq" id="WP_033246603.1">
    <property type="nucleotide sequence ID" value="NZ_JBIRUQ010000006.1"/>
</dbReference>
<protein>
    <submittedName>
        <fullName evidence="1">Type VII secretion target</fullName>
    </submittedName>
</protein>
<evidence type="ECO:0000313" key="2">
    <source>
        <dbReference type="Proteomes" id="UP001611263"/>
    </source>
</evidence>
<name>A0ABW7TWL8_9NOCA</name>
<keyword evidence="2" id="KW-1185">Reference proteome</keyword>
<reference evidence="1 2" key="1">
    <citation type="submission" date="2024-10" db="EMBL/GenBank/DDBJ databases">
        <title>The Natural Products Discovery Center: Release of the First 8490 Sequenced Strains for Exploring Actinobacteria Biosynthetic Diversity.</title>
        <authorList>
            <person name="Kalkreuter E."/>
            <person name="Kautsar S.A."/>
            <person name="Yang D."/>
            <person name="Bader C.D."/>
            <person name="Teijaro C.N."/>
            <person name="Fluegel L."/>
            <person name="Davis C.M."/>
            <person name="Simpson J.R."/>
            <person name="Lauterbach L."/>
            <person name="Steele A.D."/>
            <person name="Gui C."/>
            <person name="Meng S."/>
            <person name="Li G."/>
            <person name="Viehrig K."/>
            <person name="Ye F."/>
            <person name="Su P."/>
            <person name="Kiefer A.F."/>
            <person name="Nichols A."/>
            <person name="Cepeda A.J."/>
            <person name="Yan W."/>
            <person name="Fan B."/>
            <person name="Jiang Y."/>
            <person name="Adhikari A."/>
            <person name="Zheng C.-J."/>
            <person name="Schuster L."/>
            <person name="Cowan T.M."/>
            <person name="Smanski M.J."/>
            <person name="Chevrette M.G."/>
            <person name="De Carvalho L.P.S."/>
            <person name="Shen B."/>
        </authorList>
    </citation>
    <scope>NUCLEOTIDE SEQUENCE [LARGE SCALE GENOMIC DNA]</scope>
    <source>
        <strain evidence="1 2">NPDC020568</strain>
    </source>
</reference>
<dbReference type="InterPro" id="IPR022536">
    <property type="entry name" value="EspC"/>
</dbReference>
<accession>A0ABW7TWL8</accession>
<evidence type="ECO:0000313" key="1">
    <source>
        <dbReference type="EMBL" id="MFI1463954.1"/>
    </source>
</evidence>
<proteinExistence type="predicted"/>